<dbReference type="Proteomes" id="UP001191082">
    <property type="component" value="Unassembled WGS sequence"/>
</dbReference>
<sequence length="136" mass="15065">MPDTAKPNAEIEGRCLIVEDSRFDQKLIKRVLDRTNRQFTTRIVSTLTDARDVLTREPVSLILLDNNLPDGKGANFVLELAQNKDFAGIPVIIVSDWPSPFMWQKAQMAGVACVVNKSDFTADTIVQALPVSDAVH</sequence>
<feature type="modified residue" description="4-aspartylphosphate" evidence="2">
    <location>
        <position position="65"/>
    </location>
</feature>
<dbReference type="InterPro" id="IPR050595">
    <property type="entry name" value="Bact_response_regulator"/>
</dbReference>
<evidence type="ECO:0000313" key="4">
    <source>
        <dbReference type="EMBL" id="TMV10532.1"/>
    </source>
</evidence>
<dbReference type="PROSITE" id="PS50110">
    <property type="entry name" value="RESPONSE_REGULATORY"/>
    <property type="match status" value="1"/>
</dbReference>
<dbReference type="SMART" id="SM00448">
    <property type="entry name" value="REC"/>
    <property type="match status" value="1"/>
</dbReference>
<reference evidence="4 5" key="1">
    <citation type="submission" date="2019-05" db="EMBL/GenBank/DDBJ databases">
        <title>Marivita sp. nov. isolated from sea sediment.</title>
        <authorList>
            <person name="Kim W."/>
        </authorList>
    </citation>
    <scope>NUCLEOTIDE SEQUENCE [LARGE SCALE GENOMIC DNA]</scope>
    <source>
        <strain evidence="4 5">CAU 1492</strain>
    </source>
</reference>
<name>A0ABY2X528_9RHOB</name>
<feature type="domain" description="Response regulatory" evidence="3">
    <location>
        <begin position="14"/>
        <end position="132"/>
    </location>
</feature>
<evidence type="ECO:0000256" key="1">
    <source>
        <dbReference type="ARBA" id="ARBA00022553"/>
    </source>
</evidence>
<dbReference type="Gene3D" id="3.40.50.2300">
    <property type="match status" value="1"/>
</dbReference>
<evidence type="ECO:0000256" key="2">
    <source>
        <dbReference type="PROSITE-ProRule" id="PRU00169"/>
    </source>
</evidence>
<dbReference type="CDD" id="cd00156">
    <property type="entry name" value="REC"/>
    <property type="match status" value="1"/>
</dbReference>
<dbReference type="InterPro" id="IPR001789">
    <property type="entry name" value="Sig_transdc_resp-reg_receiver"/>
</dbReference>
<dbReference type="Pfam" id="PF00072">
    <property type="entry name" value="Response_reg"/>
    <property type="match status" value="1"/>
</dbReference>
<evidence type="ECO:0000259" key="3">
    <source>
        <dbReference type="PROSITE" id="PS50110"/>
    </source>
</evidence>
<protein>
    <submittedName>
        <fullName evidence="4">Response regulator</fullName>
    </submittedName>
</protein>
<keyword evidence="5" id="KW-1185">Reference proteome</keyword>
<evidence type="ECO:0000313" key="5">
    <source>
        <dbReference type="Proteomes" id="UP001191082"/>
    </source>
</evidence>
<dbReference type="PANTHER" id="PTHR44591:SF3">
    <property type="entry name" value="RESPONSE REGULATORY DOMAIN-CONTAINING PROTEIN"/>
    <property type="match status" value="1"/>
</dbReference>
<dbReference type="PANTHER" id="PTHR44591">
    <property type="entry name" value="STRESS RESPONSE REGULATOR PROTEIN 1"/>
    <property type="match status" value="1"/>
</dbReference>
<dbReference type="InterPro" id="IPR011006">
    <property type="entry name" value="CheY-like_superfamily"/>
</dbReference>
<accession>A0ABY2X528</accession>
<dbReference type="EMBL" id="VCPC01000004">
    <property type="protein sequence ID" value="TMV10532.1"/>
    <property type="molecule type" value="Genomic_DNA"/>
</dbReference>
<dbReference type="RefSeq" id="WP_138865107.1">
    <property type="nucleotide sequence ID" value="NZ_VCPC01000004.1"/>
</dbReference>
<gene>
    <name evidence="4" type="ORF">FGK64_17270</name>
</gene>
<proteinExistence type="predicted"/>
<keyword evidence="1 2" id="KW-0597">Phosphoprotein</keyword>
<dbReference type="SUPFAM" id="SSF52172">
    <property type="entry name" value="CheY-like"/>
    <property type="match status" value="1"/>
</dbReference>
<comment type="caution">
    <text evidence="4">The sequence shown here is derived from an EMBL/GenBank/DDBJ whole genome shotgun (WGS) entry which is preliminary data.</text>
</comment>
<organism evidence="4 5">
    <name type="scientific">Arenibacterium halophilum</name>
    <dbReference type="NCBI Taxonomy" id="2583821"/>
    <lineage>
        <taxon>Bacteria</taxon>
        <taxon>Pseudomonadati</taxon>
        <taxon>Pseudomonadota</taxon>
        <taxon>Alphaproteobacteria</taxon>
        <taxon>Rhodobacterales</taxon>
        <taxon>Paracoccaceae</taxon>
        <taxon>Arenibacterium</taxon>
    </lineage>
</organism>